<sequence length="114" mass="11982">DPACAQAGEGARCDGGTTVQYRGRARLNAASARRQRQRLVHIALEAAVGEGGAHGLAVALAQVGRGARAEGAVQGQRRRGQPEQFQAHPVLAPVVLGRDPVREIHALQLPRGEL</sequence>
<protein>
    <submittedName>
        <fullName evidence="1">Uncharacterized protein</fullName>
    </submittedName>
</protein>
<dbReference type="AlphaFoldDB" id="A0A433ZZQ0"/>
<comment type="caution">
    <text evidence="1">The sequence shown here is derived from an EMBL/GenBank/DDBJ whole genome shotgun (WGS) entry which is preliminary data.</text>
</comment>
<feature type="non-terminal residue" evidence="1">
    <location>
        <position position="114"/>
    </location>
</feature>
<keyword evidence="2" id="KW-1185">Reference proteome</keyword>
<proteinExistence type="predicted"/>
<evidence type="ECO:0000313" key="2">
    <source>
        <dbReference type="Proteomes" id="UP000288102"/>
    </source>
</evidence>
<evidence type="ECO:0000313" key="1">
    <source>
        <dbReference type="EMBL" id="RUT67610.1"/>
    </source>
</evidence>
<reference evidence="2" key="1">
    <citation type="journal article" date="2019" name="Syst. Appl. Microbiol.">
        <title>Flavobacterium circumlabens sp. nov. and Flavobacterium cupreum sp. nov., two psychrotrophic species isolated from Antarctic environmental samples.</title>
        <authorList>
            <person name="Kralova S."/>
            <person name="Busse H.-J."/>
            <person name="Svec P."/>
            <person name="Maslanova I."/>
            <person name="Stankova E."/>
            <person name="Bartak M."/>
            <person name="Sedlacek I."/>
        </authorList>
    </citation>
    <scope>NUCLEOTIDE SEQUENCE [LARGE SCALE GENOMIC DNA]</scope>
    <source>
        <strain evidence="2">CCM 8825</strain>
    </source>
</reference>
<dbReference type="EMBL" id="QWDM01000138">
    <property type="protein sequence ID" value="RUT67610.1"/>
    <property type="molecule type" value="Genomic_DNA"/>
</dbReference>
<gene>
    <name evidence="1" type="ORF">D0817_25545</name>
</gene>
<name>A0A433ZZQ0_9FLAO</name>
<feature type="non-terminal residue" evidence="1">
    <location>
        <position position="1"/>
    </location>
</feature>
<accession>A0A433ZZQ0</accession>
<organism evidence="1 2">
    <name type="scientific">Flavobacterium cupreum</name>
    <dbReference type="NCBI Taxonomy" id="2133766"/>
    <lineage>
        <taxon>Bacteria</taxon>
        <taxon>Pseudomonadati</taxon>
        <taxon>Bacteroidota</taxon>
        <taxon>Flavobacteriia</taxon>
        <taxon>Flavobacteriales</taxon>
        <taxon>Flavobacteriaceae</taxon>
        <taxon>Flavobacterium</taxon>
    </lineage>
</organism>
<dbReference type="Proteomes" id="UP000288102">
    <property type="component" value="Unassembled WGS sequence"/>
</dbReference>